<evidence type="ECO:0000313" key="4">
    <source>
        <dbReference type="Proteomes" id="UP000535437"/>
    </source>
</evidence>
<evidence type="ECO:0000256" key="1">
    <source>
        <dbReference type="ARBA" id="ARBA00022801"/>
    </source>
</evidence>
<dbReference type="AlphaFoldDB" id="A0A7Z0GL51"/>
<evidence type="ECO:0000259" key="2">
    <source>
        <dbReference type="Pfam" id="PF20434"/>
    </source>
</evidence>
<keyword evidence="4" id="KW-1185">Reference proteome</keyword>
<protein>
    <submittedName>
        <fullName evidence="3">Acetyl esterase/lipase</fullName>
    </submittedName>
</protein>
<dbReference type="PANTHER" id="PTHR48081">
    <property type="entry name" value="AB HYDROLASE SUPERFAMILY PROTEIN C4A8.06C"/>
    <property type="match status" value="1"/>
</dbReference>
<dbReference type="GO" id="GO:0016787">
    <property type="term" value="F:hydrolase activity"/>
    <property type="evidence" value="ECO:0007669"/>
    <property type="project" value="UniProtKB-KW"/>
</dbReference>
<gene>
    <name evidence="3" type="ORF">HNR09_000542</name>
</gene>
<dbReference type="RefSeq" id="WP_179540655.1">
    <property type="nucleotide sequence ID" value="NZ_BAAALL010000004.1"/>
</dbReference>
<dbReference type="Pfam" id="PF20434">
    <property type="entry name" value="BD-FAE"/>
    <property type="match status" value="1"/>
</dbReference>
<dbReference type="Proteomes" id="UP000535437">
    <property type="component" value="Unassembled WGS sequence"/>
</dbReference>
<dbReference type="InterPro" id="IPR029058">
    <property type="entry name" value="AB_hydrolase_fold"/>
</dbReference>
<evidence type="ECO:0000313" key="3">
    <source>
        <dbReference type="EMBL" id="NYJ77131.1"/>
    </source>
</evidence>
<sequence>MTHPPHALSAAEREQEQLEALLARPVGPGERVAYGDHPEQHLELFGPAETAQRAVVLIHGGYFRDRTNLVHARPLAAALAEAGAAVALVEYRRAGGGGGHPRTLQDVMAAVAHCVDHWPGWGLPPGLEEAPVIAGHSAGGCLALAWASHRGAGLPRARVRGLAPITDLVREARLGLAEGAVRDYMGADPADSPEAYRWEDPRSRVGLLPAGLDVQILHGTADATVDVAFSRDVPLPLTELEGAGHVDLIDPQSEWFPRVRHALLD</sequence>
<feature type="domain" description="BD-FAE-like" evidence="2">
    <location>
        <begin position="48"/>
        <end position="230"/>
    </location>
</feature>
<reference evidence="3 4" key="1">
    <citation type="submission" date="2020-07" db="EMBL/GenBank/DDBJ databases">
        <title>Sequencing the genomes of 1000 actinobacteria strains.</title>
        <authorList>
            <person name="Klenk H.-P."/>
        </authorList>
    </citation>
    <scope>NUCLEOTIDE SEQUENCE [LARGE SCALE GENOMIC DNA]</scope>
    <source>
        <strain evidence="3 4">DSM 15475</strain>
    </source>
</reference>
<proteinExistence type="predicted"/>
<accession>A0A7Z0GL51</accession>
<dbReference type="Gene3D" id="3.40.50.1820">
    <property type="entry name" value="alpha/beta hydrolase"/>
    <property type="match status" value="1"/>
</dbReference>
<name>A0A7Z0GL51_9MICC</name>
<dbReference type="InterPro" id="IPR050300">
    <property type="entry name" value="GDXG_lipolytic_enzyme"/>
</dbReference>
<keyword evidence="1" id="KW-0378">Hydrolase</keyword>
<dbReference type="SUPFAM" id="SSF53474">
    <property type="entry name" value="alpha/beta-Hydrolases"/>
    <property type="match status" value="1"/>
</dbReference>
<comment type="caution">
    <text evidence="3">The sequence shown here is derived from an EMBL/GenBank/DDBJ whole genome shotgun (WGS) entry which is preliminary data.</text>
</comment>
<organism evidence="3 4">
    <name type="scientific">Nesterenkonia xinjiangensis</name>
    <dbReference type="NCBI Taxonomy" id="225327"/>
    <lineage>
        <taxon>Bacteria</taxon>
        <taxon>Bacillati</taxon>
        <taxon>Actinomycetota</taxon>
        <taxon>Actinomycetes</taxon>
        <taxon>Micrococcales</taxon>
        <taxon>Micrococcaceae</taxon>
        <taxon>Nesterenkonia</taxon>
    </lineage>
</organism>
<dbReference type="InterPro" id="IPR049492">
    <property type="entry name" value="BD-FAE-like_dom"/>
</dbReference>
<dbReference type="EMBL" id="JACCFY010000001">
    <property type="protein sequence ID" value="NYJ77131.1"/>
    <property type="molecule type" value="Genomic_DNA"/>
</dbReference>